<gene>
    <name evidence="1" type="ORF">CNEO_10359</name>
</gene>
<evidence type="ECO:0000313" key="2">
    <source>
        <dbReference type="Proteomes" id="UP000789738"/>
    </source>
</evidence>
<evidence type="ECO:0000313" key="1">
    <source>
        <dbReference type="EMBL" id="CAG9701888.1"/>
    </source>
</evidence>
<dbReference type="AlphaFoldDB" id="A0AA86ML71"/>
<accession>A0AA86ML71</accession>
<organism evidence="1 2">
    <name type="scientific">Clostridium neonatale</name>
    <dbReference type="NCBI Taxonomy" id="137838"/>
    <lineage>
        <taxon>Bacteria</taxon>
        <taxon>Bacillati</taxon>
        <taxon>Bacillota</taxon>
        <taxon>Clostridia</taxon>
        <taxon>Eubacteriales</taxon>
        <taxon>Clostridiaceae</taxon>
        <taxon>Clostridium</taxon>
    </lineage>
</organism>
<name>A0AA86ML71_9CLOT</name>
<protein>
    <submittedName>
        <fullName evidence="1">Uncharacterized protein</fullName>
    </submittedName>
</protein>
<reference evidence="1" key="1">
    <citation type="submission" date="2021-10" db="EMBL/GenBank/DDBJ databases">
        <authorList>
            <person name="Mesa V."/>
        </authorList>
    </citation>
    <scope>NUCLEOTIDE SEQUENCE</scope>
    <source>
        <strain evidence="1">CC3_PB</strain>
    </source>
</reference>
<proteinExistence type="predicted"/>
<sequence length="89" mass="10469">MALIVVSDNDNNFFLFAVHHHLKINPNVHFNLLPLTDKISFNMYLKPDYLLNIIKLDKPYIYKPITLKINVTEILGSFYVIKSPNYKFN</sequence>
<dbReference type="Proteomes" id="UP000789738">
    <property type="component" value="Unassembled WGS sequence"/>
</dbReference>
<comment type="caution">
    <text evidence="1">The sequence shown here is derived from an EMBL/GenBank/DDBJ whole genome shotgun (WGS) entry which is preliminary data.</text>
</comment>
<dbReference type="EMBL" id="CAKJVE010000001">
    <property type="protein sequence ID" value="CAG9701888.1"/>
    <property type="molecule type" value="Genomic_DNA"/>
</dbReference>